<evidence type="ECO:0000313" key="3">
    <source>
        <dbReference type="EMBL" id="KFC20756.1"/>
    </source>
</evidence>
<accession>A0A085BE61</accession>
<keyword evidence="4" id="KW-1185">Reference proteome</keyword>
<reference evidence="3 4" key="1">
    <citation type="submission" date="2014-07" db="EMBL/GenBank/DDBJ databases">
        <title>Epilithonimonas lactis LMG 22401 Genome.</title>
        <authorList>
            <person name="Pipes S.E."/>
            <person name="Stropko S.J."/>
        </authorList>
    </citation>
    <scope>NUCLEOTIDE SEQUENCE [LARGE SCALE GENOMIC DNA]</scope>
    <source>
        <strain evidence="3 4">LMG 24401</strain>
    </source>
</reference>
<name>A0A085BE61_9FLAO</name>
<dbReference type="InterPro" id="IPR051534">
    <property type="entry name" value="CBASS_pafABC_assoc_protein"/>
</dbReference>
<dbReference type="PANTHER" id="PTHR34580">
    <property type="match status" value="1"/>
</dbReference>
<dbReference type="PROSITE" id="PS52050">
    <property type="entry name" value="WYL"/>
    <property type="match status" value="1"/>
</dbReference>
<dbReference type="AlphaFoldDB" id="A0A085BE61"/>
<dbReference type="eggNOG" id="COG2378">
    <property type="taxonomic scope" value="Bacteria"/>
</dbReference>
<dbReference type="OrthoDB" id="43316at2"/>
<gene>
    <name evidence="3" type="ORF">IO89_10920</name>
</gene>
<sequence length="329" mass="38809">MATNKNAQLRYKALDYCFSNPYKKFFIDDLIGYCSQILSEHYADETTVSRRQILMDLDFMKSLAGYEAPIESYKEGRKTYYRYSEKDFSILKKPLNPSELNTLNEALETLGRMNSLPGFDWINSLQTKLRSGLNLDKENHQIINFEENEFLKGLEFLNVLYQYISQNQSLEISYKSFKSDKESQFTISPYYLKQYNNRWFLFGWNHKYLNIQNLALDRIIAVENSEKTFIDNEINFDEYFEDIIGVSNNLAEETVKITIELSDNIIPYIASKPVHGSQLIKENILFLNVKINYELESLILSYGEYMKVLEPEILRGKIKNRIHQMNLKY</sequence>
<dbReference type="Pfam" id="PF25583">
    <property type="entry name" value="WCX"/>
    <property type="match status" value="1"/>
</dbReference>
<dbReference type="EMBL" id="JPLY01000004">
    <property type="protein sequence ID" value="KFC20756.1"/>
    <property type="molecule type" value="Genomic_DNA"/>
</dbReference>
<dbReference type="STRING" id="421072.SAMN04488097_0056"/>
<feature type="domain" description="WCX" evidence="2">
    <location>
        <begin position="253"/>
        <end position="325"/>
    </location>
</feature>
<dbReference type="RefSeq" id="WP_034976282.1">
    <property type="nucleotide sequence ID" value="NZ_FOFI01000001.1"/>
</dbReference>
<dbReference type="PANTHER" id="PTHR34580:SF9">
    <property type="entry name" value="SLL5097 PROTEIN"/>
    <property type="match status" value="1"/>
</dbReference>
<organism evidence="3 4">
    <name type="scientific">Epilithonimonas lactis</name>
    <dbReference type="NCBI Taxonomy" id="421072"/>
    <lineage>
        <taxon>Bacteria</taxon>
        <taxon>Pseudomonadati</taxon>
        <taxon>Bacteroidota</taxon>
        <taxon>Flavobacteriia</taxon>
        <taxon>Flavobacteriales</taxon>
        <taxon>Weeksellaceae</taxon>
        <taxon>Chryseobacterium group</taxon>
        <taxon>Epilithonimonas</taxon>
    </lineage>
</organism>
<feature type="domain" description="WYL" evidence="1">
    <location>
        <begin position="155"/>
        <end position="223"/>
    </location>
</feature>
<dbReference type="InterPro" id="IPR026881">
    <property type="entry name" value="WYL_dom"/>
</dbReference>
<dbReference type="InterPro" id="IPR057727">
    <property type="entry name" value="WCX_dom"/>
</dbReference>
<protein>
    <submittedName>
        <fullName evidence="3">Uncharacterized protein</fullName>
    </submittedName>
</protein>
<proteinExistence type="predicted"/>
<comment type="caution">
    <text evidence="3">The sequence shown here is derived from an EMBL/GenBank/DDBJ whole genome shotgun (WGS) entry which is preliminary data.</text>
</comment>
<evidence type="ECO:0000259" key="2">
    <source>
        <dbReference type="Pfam" id="PF25583"/>
    </source>
</evidence>
<dbReference type="Proteomes" id="UP000028623">
    <property type="component" value="Unassembled WGS sequence"/>
</dbReference>
<evidence type="ECO:0000313" key="4">
    <source>
        <dbReference type="Proteomes" id="UP000028623"/>
    </source>
</evidence>
<evidence type="ECO:0000259" key="1">
    <source>
        <dbReference type="Pfam" id="PF13280"/>
    </source>
</evidence>
<dbReference type="Pfam" id="PF13280">
    <property type="entry name" value="WYL"/>
    <property type="match status" value="1"/>
</dbReference>